<dbReference type="InterPro" id="IPR050582">
    <property type="entry name" value="HAD-like_SerB"/>
</dbReference>
<dbReference type="PANTHER" id="PTHR43344">
    <property type="entry name" value="PHOSPHOSERINE PHOSPHATASE"/>
    <property type="match status" value="1"/>
</dbReference>
<dbReference type="InterPro" id="IPR049148">
    <property type="entry name" value="PSP_ACT"/>
</dbReference>
<dbReference type="InterPro" id="IPR036412">
    <property type="entry name" value="HAD-like_sf"/>
</dbReference>
<dbReference type="CDD" id="cd04871">
    <property type="entry name" value="ACT_PSP_2"/>
    <property type="match status" value="1"/>
</dbReference>
<comment type="similarity">
    <text evidence="3">Belongs to the HAD-like hydrolase superfamily. SerB family.</text>
</comment>
<evidence type="ECO:0000256" key="11">
    <source>
        <dbReference type="ARBA" id="ARBA00048138"/>
    </source>
</evidence>
<evidence type="ECO:0000256" key="14">
    <source>
        <dbReference type="SAM" id="MobiDB-lite"/>
    </source>
</evidence>
<accession>A0A2Z3YXH7</accession>
<reference evidence="17" key="1">
    <citation type="submission" date="2017-11" db="EMBL/GenBank/DDBJ databases">
        <title>Otitis media/interna in a cat caused by the recently described species Corynebacterium provencense.</title>
        <authorList>
            <person name="Kittl S."/>
            <person name="Brodard I."/>
            <person name="Rychener L."/>
            <person name="Jores J."/>
            <person name="Roosje P."/>
            <person name="Gobeli Brawand S."/>
        </authorList>
    </citation>
    <scope>NUCLEOTIDE SEQUENCE [LARGE SCALE GENOMIC DNA]</scope>
    <source>
        <strain evidence="17">17KM38</strain>
    </source>
</reference>
<dbReference type="NCBIfam" id="TIGR00338">
    <property type="entry name" value="serB"/>
    <property type="match status" value="1"/>
</dbReference>
<feature type="region of interest" description="Disordered" evidence="14">
    <location>
        <begin position="1"/>
        <end position="41"/>
    </location>
</feature>
<dbReference type="GO" id="GO:0000287">
    <property type="term" value="F:magnesium ion binding"/>
    <property type="evidence" value="ECO:0007669"/>
    <property type="project" value="TreeGrafter"/>
</dbReference>
<organism evidence="16 17">
    <name type="scientific">Corynebacterium provencense</name>
    <dbReference type="NCBI Taxonomy" id="1737425"/>
    <lineage>
        <taxon>Bacteria</taxon>
        <taxon>Bacillati</taxon>
        <taxon>Actinomycetota</taxon>
        <taxon>Actinomycetes</taxon>
        <taxon>Mycobacteriales</taxon>
        <taxon>Corynebacteriaceae</taxon>
        <taxon>Corynebacterium</taxon>
    </lineage>
</organism>
<dbReference type="GO" id="GO:0005737">
    <property type="term" value="C:cytoplasm"/>
    <property type="evidence" value="ECO:0007669"/>
    <property type="project" value="TreeGrafter"/>
</dbReference>
<evidence type="ECO:0000256" key="6">
    <source>
        <dbReference type="ARBA" id="ARBA00022723"/>
    </source>
</evidence>
<dbReference type="KEGG" id="cpre:Csp1_20200"/>
<dbReference type="EMBL" id="CP024988">
    <property type="protein sequence ID" value="AWT26787.1"/>
    <property type="molecule type" value="Genomic_DNA"/>
</dbReference>
<dbReference type="STRING" id="1737425.GCA_900049755_02052"/>
<comment type="catalytic activity">
    <reaction evidence="11">
        <text>O-phospho-L-serine + H2O = L-serine + phosphate</text>
        <dbReference type="Rhea" id="RHEA:21208"/>
        <dbReference type="ChEBI" id="CHEBI:15377"/>
        <dbReference type="ChEBI" id="CHEBI:33384"/>
        <dbReference type="ChEBI" id="CHEBI:43474"/>
        <dbReference type="ChEBI" id="CHEBI:57524"/>
        <dbReference type="EC" id="3.1.3.3"/>
    </reaction>
</comment>
<dbReference type="InterPro" id="IPR023214">
    <property type="entry name" value="HAD_sf"/>
</dbReference>
<dbReference type="Gene3D" id="3.40.50.1000">
    <property type="entry name" value="HAD superfamily/HAD-like"/>
    <property type="match status" value="1"/>
</dbReference>
<dbReference type="Pfam" id="PF21086">
    <property type="entry name" value="ACT_PSP_2"/>
    <property type="match status" value="1"/>
</dbReference>
<dbReference type="CDD" id="cd07500">
    <property type="entry name" value="HAD_PSP"/>
    <property type="match status" value="1"/>
</dbReference>
<keyword evidence="7 16" id="KW-0378">Hydrolase</keyword>
<dbReference type="GO" id="GO:0006564">
    <property type="term" value="P:L-serine biosynthetic process"/>
    <property type="evidence" value="ECO:0007669"/>
    <property type="project" value="UniProtKB-KW"/>
</dbReference>
<keyword evidence="5" id="KW-0028">Amino-acid biosynthesis</keyword>
<dbReference type="GO" id="GO:0036424">
    <property type="term" value="F:L-phosphoserine phosphatase activity"/>
    <property type="evidence" value="ECO:0007669"/>
    <property type="project" value="InterPro"/>
</dbReference>
<comment type="cofactor">
    <cofactor evidence="1">
        <name>Mg(2+)</name>
        <dbReference type="ChEBI" id="CHEBI:18420"/>
    </cofactor>
</comment>
<evidence type="ECO:0000256" key="12">
    <source>
        <dbReference type="ARBA" id="ARBA00048523"/>
    </source>
</evidence>
<evidence type="ECO:0000256" key="3">
    <source>
        <dbReference type="ARBA" id="ARBA00009184"/>
    </source>
</evidence>
<dbReference type="CDD" id="cd04870">
    <property type="entry name" value="ACT_PSP_1"/>
    <property type="match status" value="1"/>
</dbReference>
<dbReference type="NCBIfam" id="TIGR01488">
    <property type="entry name" value="HAD-SF-IB"/>
    <property type="match status" value="1"/>
</dbReference>
<feature type="active site" description="Proton donor" evidence="13">
    <location>
        <position position="237"/>
    </location>
</feature>
<dbReference type="SFLD" id="SFLDG01137">
    <property type="entry name" value="C1.6.1:_Phosphoserine_Phosphat"/>
    <property type="match status" value="1"/>
</dbReference>
<feature type="compositionally biased region" description="Polar residues" evidence="14">
    <location>
        <begin position="7"/>
        <end position="17"/>
    </location>
</feature>
<evidence type="ECO:0000259" key="15">
    <source>
        <dbReference type="PROSITE" id="PS51671"/>
    </source>
</evidence>
<protein>
    <recommendedName>
        <fullName evidence="4">phosphoserine phosphatase</fullName>
        <ecNumber evidence="4">3.1.3.3</ecNumber>
    </recommendedName>
    <alternativeName>
        <fullName evidence="10">O-phosphoserine phosphohydrolase</fullName>
    </alternativeName>
</protein>
<evidence type="ECO:0000256" key="2">
    <source>
        <dbReference type="ARBA" id="ARBA00005135"/>
    </source>
</evidence>
<dbReference type="EC" id="3.1.3.3" evidence="4"/>
<evidence type="ECO:0000256" key="1">
    <source>
        <dbReference type="ARBA" id="ARBA00001946"/>
    </source>
</evidence>
<keyword evidence="9" id="KW-0718">Serine biosynthesis</keyword>
<feature type="compositionally biased region" description="Low complexity" evidence="14">
    <location>
        <begin position="30"/>
        <end position="40"/>
    </location>
</feature>
<dbReference type="AlphaFoldDB" id="A0A2Z3YXH7"/>
<feature type="active site" description="Nucleophile" evidence="13">
    <location>
        <position position="235"/>
    </location>
</feature>
<keyword evidence="17" id="KW-1185">Reference proteome</keyword>
<evidence type="ECO:0000256" key="9">
    <source>
        <dbReference type="ARBA" id="ARBA00023299"/>
    </source>
</evidence>
<dbReference type="InterPro" id="IPR002912">
    <property type="entry name" value="ACT_dom"/>
</dbReference>
<dbReference type="Gene3D" id="3.30.70.260">
    <property type="match status" value="2"/>
</dbReference>
<dbReference type="SUPFAM" id="SSF55021">
    <property type="entry name" value="ACT-like"/>
    <property type="match status" value="1"/>
</dbReference>
<feature type="domain" description="ACT" evidence="15">
    <location>
        <begin position="57"/>
        <end position="131"/>
    </location>
</feature>
<keyword evidence="8" id="KW-0460">Magnesium</keyword>
<comment type="catalytic activity">
    <reaction evidence="12">
        <text>O-phospho-D-serine + H2O = D-serine + phosphate</text>
        <dbReference type="Rhea" id="RHEA:24873"/>
        <dbReference type="ChEBI" id="CHEBI:15377"/>
        <dbReference type="ChEBI" id="CHEBI:35247"/>
        <dbReference type="ChEBI" id="CHEBI:43474"/>
        <dbReference type="ChEBI" id="CHEBI:58680"/>
        <dbReference type="EC" id="3.1.3.3"/>
    </reaction>
</comment>
<evidence type="ECO:0000256" key="5">
    <source>
        <dbReference type="ARBA" id="ARBA00022605"/>
    </source>
</evidence>
<evidence type="ECO:0000313" key="16">
    <source>
        <dbReference type="EMBL" id="AWT26787.1"/>
    </source>
</evidence>
<dbReference type="InterPro" id="IPR045865">
    <property type="entry name" value="ACT-like_dom_sf"/>
</dbReference>
<evidence type="ECO:0000256" key="7">
    <source>
        <dbReference type="ARBA" id="ARBA00022801"/>
    </source>
</evidence>
<evidence type="ECO:0000256" key="13">
    <source>
        <dbReference type="PIRSR" id="PIRSR604469-1"/>
    </source>
</evidence>
<keyword evidence="6" id="KW-0479">Metal-binding</keyword>
<dbReference type="SFLD" id="SFLDF00029">
    <property type="entry name" value="phosphoserine_phosphatase"/>
    <property type="match status" value="1"/>
</dbReference>
<evidence type="ECO:0000256" key="8">
    <source>
        <dbReference type="ARBA" id="ARBA00022842"/>
    </source>
</evidence>
<dbReference type="SUPFAM" id="SSF56784">
    <property type="entry name" value="HAD-like"/>
    <property type="match status" value="1"/>
</dbReference>
<dbReference type="Pfam" id="PF13740">
    <property type="entry name" value="ACT_6"/>
    <property type="match status" value="1"/>
</dbReference>
<evidence type="ECO:0000256" key="10">
    <source>
        <dbReference type="ARBA" id="ARBA00031693"/>
    </source>
</evidence>
<dbReference type="SFLD" id="SFLDS00003">
    <property type="entry name" value="Haloacid_Dehalogenase"/>
    <property type="match status" value="1"/>
</dbReference>
<evidence type="ECO:0000256" key="4">
    <source>
        <dbReference type="ARBA" id="ARBA00012640"/>
    </source>
</evidence>
<comment type="pathway">
    <text evidence="2">Amino-acid biosynthesis; L-serine biosynthesis; L-serine from 3-phospho-D-glycerate: step 3/3.</text>
</comment>
<proteinExistence type="inferred from homology"/>
<evidence type="ECO:0000313" key="17">
    <source>
        <dbReference type="Proteomes" id="UP000247696"/>
    </source>
</evidence>
<gene>
    <name evidence="16" type="primary">serB2</name>
    <name evidence="16" type="ORF">Csp1_20200</name>
</gene>
<dbReference type="Pfam" id="PF12710">
    <property type="entry name" value="HAD"/>
    <property type="match status" value="1"/>
</dbReference>
<dbReference type="SFLD" id="SFLDG01136">
    <property type="entry name" value="C1.6:_Phosphoserine_Phosphatas"/>
    <property type="match status" value="1"/>
</dbReference>
<dbReference type="PROSITE" id="PS51671">
    <property type="entry name" value="ACT"/>
    <property type="match status" value="1"/>
</dbReference>
<sequence>MVPVDHAQQTAQTTLHNTTPAGGGAGTATGTGTPDVPAPADTSRLTVTLAEGLSPAVVTVTGPDRPGVSARFFRALADHGTQLLDVEQAVFRGNLNLAAYIGYRPSEGRELRAELDRVLAGTGMTVTVDAGGEVQQARRRSTHTVVVLGDPVTAEHISAIGGVLADHGANIDRIRGIADYPVTGLELKVTVADPAPGGSAELREALAEVAHSTGVDIAIQRAGLANKAKRLICFDVDSTLIQQEVIELLAAHAGREKEVAAVTARAMRGELDFAESLHERVKALAGLDASVIEEVSRAVQLTPGARTTIRTLKRLGYRTGAVSGGFVQVLEPLARELGLDFYRANTLEIVDGKLTGRVTGQIVDRDVKAESLKEFAWSNGIALNQTVAVGDGANDIAMLSVAGLGIAFNAKPALREVADAAVNHPFLDEVLFMLGISREEIDSADLEDGTYRRVPLEHR</sequence>
<dbReference type="PANTHER" id="PTHR43344:SF2">
    <property type="entry name" value="PHOSPHOSERINE PHOSPHATASE"/>
    <property type="match status" value="1"/>
</dbReference>
<dbReference type="UniPathway" id="UPA00135">
    <property type="reaction ID" value="UER00198"/>
</dbReference>
<dbReference type="InterPro" id="IPR004469">
    <property type="entry name" value="PSP"/>
</dbReference>
<name>A0A2Z3YXH7_9CORY</name>
<dbReference type="Proteomes" id="UP000247696">
    <property type="component" value="Chromosome"/>
</dbReference>